<dbReference type="EMBL" id="JAPVEB010000003">
    <property type="protein sequence ID" value="KAJ5268935.1"/>
    <property type="molecule type" value="Genomic_DNA"/>
</dbReference>
<keyword evidence="4" id="KW-1185">Reference proteome</keyword>
<feature type="compositionally biased region" description="Acidic residues" evidence="1">
    <location>
        <begin position="351"/>
        <end position="363"/>
    </location>
</feature>
<evidence type="ECO:0000256" key="1">
    <source>
        <dbReference type="SAM" id="MobiDB-lite"/>
    </source>
</evidence>
<sequence length="418" mass="46938">MNNDTQTIFSEFSDPYRRSLIDRICAGLVRYKVQIPRVKALGLWFADIEALEALERDPGRLDFLLGDFSEYDLPRIWASDGQASRVDRRSDTVDVSSGRPGRGDRGRSGSPAQASAAVRSRSEIRIPPPKGSDGRRKRIAGDPTEESIRRTVTDREGARCAMTRRAGPSLEVAHIMPNRINGTTQDQHRAKGVWRFLETFWSTEKVDAWKRALMPGGVLVSTEQVCNLITLDLVAHDQWDRGLIAFRPISVNEEQTEMRIAFHWLPLRRATIARDDRMTPAAVQHMDVGTPPSRGPVRYNYFVDMETLQVINSGHIFTVRTDDKENRPLPSMELLELRWHLSRIAAMQGGADEDDDSGDDDDGGSFSVPSGSRSPVKRERMLLENVPPQSPSRPVSPKKLQTLPFRGNLSSLIEEGDL</sequence>
<feature type="region of interest" description="Disordered" evidence="1">
    <location>
        <begin position="87"/>
        <end position="149"/>
    </location>
</feature>
<organism evidence="3 4">
    <name type="scientific">Penicillium chrysogenum</name>
    <name type="common">Penicillium notatum</name>
    <dbReference type="NCBI Taxonomy" id="5076"/>
    <lineage>
        <taxon>Eukaryota</taxon>
        <taxon>Fungi</taxon>
        <taxon>Dikarya</taxon>
        <taxon>Ascomycota</taxon>
        <taxon>Pezizomycotina</taxon>
        <taxon>Eurotiomycetes</taxon>
        <taxon>Eurotiomycetidae</taxon>
        <taxon>Eurotiales</taxon>
        <taxon>Aspergillaceae</taxon>
        <taxon>Penicillium</taxon>
        <taxon>Penicillium chrysogenum species complex</taxon>
    </lineage>
</organism>
<dbReference type="Pfam" id="PF13391">
    <property type="entry name" value="HNH_2"/>
    <property type="match status" value="1"/>
</dbReference>
<evidence type="ECO:0000259" key="2">
    <source>
        <dbReference type="Pfam" id="PF13391"/>
    </source>
</evidence>
<reference evidence="3 4" key="1">
    <citation type="journal article" date="2023" name="IMA Fungus">
        <title>Comparative genomic study of the Penicillium genus elucidates a diverse pangenome and 15 lateral gene transfer events.</title>
        <authorList>
            <person name="Petersen C."/>
            <person name="Sorensen T."/>
            <person name="Nielsen M.R."/>
            <person name="Sondergaard T.E."/>
            <person name="Sorensen J.L."/>
            <person name="Fitzpatrick D.A."/>
            <person name="Frisvad J.C."/>
            <person name="Nielsen K.L."/>
        </authorList>
    </citation>
    <scope>NUCLEOTIDE SEQUENCE [LARGE SCALE GENOMIC DNA]</scope>
    <source>
        <strain evidence="3 4">IBT 3361</strain>
    </source>
</reference>
<evidence type="ECO:0000313" key="4">
    <source>
        <dbReference type="Proteomes" id="UP001220256"/>
    </source>
</evidence>
<accession>A0ABQ8WH58</accession>
<name>A0ABQ8WH58_PENCH</name>
<dbReference type="InterPro" id="IPR003615">
    <property type="entry name" value="HNH_nuc"/>
</dbReference>
<protein>
    <recommendedName>
        <fullName evidence="2">HNH nuclease domain-containing protein</fullName>
    </recommendedName>
</protein>
<feature type="region of interest" description="Disordered" evidence="1">
    <location>
        <begin position="349"/>
        <end position="418"/>
    </location>
</feature>
<comment type="caution">
    <text evidence="3">The sequence shown here is derived from an EMBL/GenBank/DDBJ whole genome shotgun (WGS) entry which is preliminary data.</text>
</comment>
<proteinExistence type="predicted"/>
<feature type="domain" description="HNH nuclease" evidence="2">
    <location>
        <begin position="160"/>
        <end position="246"/>
    </location>
</feature>
<dbReference type="Proteomes" id="UP001220256">
    <property type="component" value="Unassembled WGS sequence"/>
</dbReference>
<gene>
    <name evidence="3" type="ORF">N7505_004693</name>
</gene>
<evidence type="ECO:0000313" key="3">
    <source>
        <dbReference type="EMBL" id="KAJ5268935.1"/>
    </source>
</evidence>